<sequence length="130" mass="14672">MPTTFRIDGSRIHDISSFYDVMNELVMQDEDWDLGPSLDALDDILYGGIGALRDLDDVRFVWTEHDASRTALGVTATRAWLQEKLERGAPFDTARINTQLDDLDAGRGKTYFDLLLEVFAGHPDIRLELA</sequence>
<organism evidence="1 2">
    <name type="scientific">Plantibacter flavus</name>
    <dbReference type="NCBI Taxonomy" id="150123"/>
    <lineage>
        <taxon>Bacteria</taxon>
        <taxon>Bacillati</taxon>
        <taxon>Actinomycetota</taxon>
        <taxon>Actinomycetes</taxon>
        <taxon>Micrococcales</taxon>
        <taxon>Microbacteriaceae</taxon>
        <taxon>Plantibacter</taxon>
    </lineage>
</organism>
<dbReference type="SUPFAM" id="SSF52038">
    <property type="entry name" value="Barstar-related"/>
    <property type="match status" value="1"/>
</dbReference>
<accession>A0A3N2C1K7</accession>
<proteinExistence type="predicted"/>
<evidence type="ECO:0000313" key="2">
    <source>
        <dbReference type="Proteomes" id="UP000266915"/>
    </source>
</evidence>
<dbReference type="Gene3D" id="3.30.370.10">
    <property type="entry name" value="Barstar-like"/>
    <property type="match status" value="1"/>
</dbReference>
<reference evidence="1 2" key="1">
    <citation type="submission" date="2018-11" db="EMBL/GenBank/DDBJ databases">
        <title>Sequencing the genomes of 1000 actinobacteria strains.</title>
        <authorList>
            <person name="Klenk H.-P."/>
        </authorList>
    </citation>
    <scope>NUCLEOTIDE SEQUENCE [LARGE SCALE GENOMIC DNA]</scope>
    <source>
        <strain evidence="1 2">DSM 14012</strain>
    </source>
</reference>
<dbReference type="RefSeq" id="WP_234993940.1">
    <property type="nucleotide sequence ID" value="NZ_FXAP01000001.1"/>
</dbReference>
<dbReference type="Proteomes" id="UP000266915">
    <property type="component" value="Unassembled WGS sequence"/>
</dbReference>
<keyword evidence="2" id="KW-1185">Reference proteome</keyword>
<evidence type="ECO:0000313" key="1">
    <source>
        <dbReference type="EMBL" id="ROR81388.1"/>
    </source>
</evidence>
<protein>
    <submittedName>
        <fullName evidence="1">Uncharacterized protein</fullName>
    </submittedName>
</protein>
<dbReference type="AlphaFoldDB" id="A0A3N2C1K7"/>
<dbReference type="EMBL" id="RKHL01000001">
    <property type="protein sequence ID" value="ROR81388.1"/>
    <property type="molecule type" value="Genomic_DNA"/>
</dbReference>
<name>A0A3N2C1K7_9MICO</name>
<dbReference type="InterPro" id="IPR035905">
    <property type="entry name" value="Barstar-like_sf"/>
</dbReference>
<gene>
    <name evidence="1" type="ORF">EDD42_1446</name>
</gene>
<comment type="caution">
    <text evidence="1">The sequence shown here is derived from an EMBL/GenBank/DDBJ whole genome shotgun (WGS) entry which is preliminary data.</text>
</comment>